<organism evidence="2 3">
    <name type="scientific">Panagrolaimus superbus</name>
    <dbReference type="NCBI Taxonomy" id="310955"/>
    <lineage>
        <taxon>Eukaryota</taxon>
        <taxon>Metazoa</taxon>
        <taxon>Ecdysozoa</taxon>
        <taxon>Nematoda</taxon>
        <taxon>Chromadorea</taxon>
        <taxon>Rhabditida</taxon>
        <taxon>Tylenchina</taxon>
        <taxon>Panagrolaimomorpha</taxon>
        <taxon>Panagrolaimoidea</taxon>
        <taxon>Panagrolaimidae</taxon>
        <taxon>Panagrolaimus</taxon>
    </lineage>
</organism>
<evidence type="ECO:0000256" key="1">
    <source>
        <dbReference type="SAM" id="MobiDB-lite"/>
    </source>
</evidence>
<feature type="compositionally biased region" description="Basic and acidic residues" evidence="1">
    <location>
        <begin position="1"/>
        <end position="32"/>
    </location>
</feature>
<evidence type="ECO:0000313" key="3">
    <source>
        <dbReference type="WBParaSite" id="PSU_v2.g10716.t1"/>
    </source>
</evidence>
<dbReference type="WBParaSite" id="PSU_v2.g10716.t1">
    <property type="protein sequence ID" value="PSU_v2.g10716.t1"/>
    <property type="gene ID" value="PSU_v2.g10716"/>
</dbReference>
<dbReference type="AlphaFoldDB" id="A0A914XYF0"/>
<proteinExistence type="predicted"/>
<reference evidence="3" key="1">
    <citation type="submission" date="2022-11" db="UniProtKB">
        <authorList>
            <consortium name="WormBaseParasite"/>
        </authorList>
    </citation>
    <scope>IDENTIFICATION</scope>
</reference>
<protein>
    <submittedName>
        <fullName evidence="3">Uncharacterized protein</fullName>
    </submittedName>
</protein>
<sequence length="284" mass="31692">MSQKSDTAKSDKRTEMKVYELEQDINEEKPMEDQDPPLPFLLPADMSLPLGAATPLMANFTDCEETTLSTLSYQFDVDHHDLCSDEVLRLLQFPLVGIVYGPGQRLVMPLRVRASHSDKEYVIYFVVDSGAKDVYLSENSYKLLGGGKKFTTVFVQDTYLFCQQAGDLNALWKEVNIIGASFLLKANLSMIISPHPYDYLGEHLRIFYLSKFEEIQNTFALAKSAKLQTPHLKEKASVVELPNVKGLNSFASSDPTNPHKALTLTAIPARGTEKLDSSKSSETS</sequence>
<name>A0A914XYF0_9BILA</name>
<feature type="region of interest" description="Disordered" evidence="1">
    <location>
        <begin position="1"/>
        <end position="33"/>
    </location>
</feature>
<keyword evidence="2" id="KW-1185">Reference proteome</keyword>
<feature type="region of interest" description="Disordered" evidence="1">
    <location>
        <begin position="250"/>
        <end position="284"/>
    </location>
</feature>
<dbReference type="Proteomes" id="UP000887577">
    <property type="component" value="Unplaced"/>
</dbReference>
<feature type="compositionally biased region" description="Basic and acidic residues" evidence="1">
    <location>
        <begin position="271"/>
        <end position="284"/>
    </location>
</feature>
<evidence type="ECO:0000313" key="2">
    <source>
        <dbReference type="Proteomes" id="UP000887577"/>
    </source>
</evidence>
<accession>A0A914XYF0</accession>